<organism evidence="1 2">
    <name type="scientific">Catharanthus roseus</name>
    <name type="common">Madagascar periwinkle</name>
    <name type="synonym">Vinca rosea</name>
    <dbReference type="NCBI Taxonomy" id="4058"/>
    <lineage>
        <taxon>Eukaryota</taxon>
        <taxon>Viridiplantae</taxon>
        <taxon>Streptophyta</taxon>
        <taxon>Embryophyta</taxon>
        <taxon>Tracheophyta</taxon>
        <taxon>Spermatophyta</taxon>
        <taxon>Magnoliopsida</taxon>
        <taxon>eudicotyledons</taxon>
        <taxon>Gunneridae</taxon>
        <taxon>Pentapetalae</taxon>
        <taxon>asterids</taxon>
        <taxon>lamiids</taxon>
        <taxon>Gentianales</taxon>
        <taxon>Apocynaceae</taxon>
        <taxon>Rauvolfioideae</taxon>
        <taxon>Vinceae</taxon>
        <taxon>Catharanthinae</taxon>
        <taxon>Catharanthus</taxon>
    </lineage>
</organism>
<evidence type="ECO:0000313" key="1">
    <source>
        <dbReference type="EMBL" id="KAI5664181.1"/>
    </source>
</evidence>
<gene>
    <name evidence="1" type="ORF">M9H77_23504</name>
</gene>
<evidence type="ECO:0000313" key="2">
    <source>
        <dbReference type="Proteomes" id="UP001060085"/>
    </source>
</evidence>
<dbReference type="EMBL" id="CM044705">
    <property type="protein sequence ID" value="KAI5664181.1"/>
    <property type="molecule type" value="Genomic_DNA"/>
</dbReference>
<name>A0ACC0ATX5_CATRO</name>
<sequence length="113" mass="12957">MLCEDKDEVPQQCYLETTITEHFPRQHVQQQHMKLLKTETEHGIASMETYKLCLIIAFNFYCSSSTSKRTQQEERQGGASISALASARALRCKHPEELGNKRCTRPLNDQQNA</sequence>
<accession>A0ACC0ATX5</accession>
<keyword evidence="2" id="KW-1185">Reference proteome</keyword>
<dbReference type="Proteomes" id="UP001060085">
    <property type="component" value="Linkage Group LG05"/>
</dbReference>
<comment type="caution">
    <text evidence="1">The sequence shown here is derived from an EMBL/GenBank/DDBJ whole genome shotgun (WGS) entry which is preliminary data.</text>
</comment>
<protein>
    <submittedName>
        <fullName evidence="1">Uncharacterized protein</fullName>
    </submittedName>
</protein>
<reference evidence="2" key="1">
    <citation type="journal article" date="2023" name="Nat. Plants">
        <title>Single-cell RNA sequencing provides a high-resolution roadmap for understanding the multicellular compartmentation of specialized metabolism.</title>
        <authorList>
            <person name="Sun S."/>
            <person name="Shen X."/>
            <person name="Li Y."/>
            <person name="Li Y."/>
            <person name="Wang S."/>
            <person name="Li R."/>
            <person name="Zhang H."/>
            <person name="Shen G."/>
            <person name="Guo B."/>
            <person name="Wei J."/>
            <person name="Xu J."/>
            <person name="St-Pierre B."/>
            <person name="Chen S."/>
            <person name="Sun C."/>
        </authorList>
    </citation>
    <scope>NUCLEOTIDE SEQUENCE [LARGE SCALE GENOMIC DNA]</scope>
</reference>
<proteinExistence type="predicted"/>